<evidence type="ECO:0000259" key="4">
    <source>
        <dbReference type="Pfam" id="PF25954"/>
    </source>
</evidence>
<dbReference type="RefSeq" id="WP_011710855.1">
    <property type="nucleotide sequence ID" value="NZ_BMIX01000002.1"/>
</dbReference>
<dbReference type="SUPFAM" id="SSF111369">
    <property type="entry name" value="HlyD-like secretion proteins"/>
    <property type="match status" value="1"/>
</dbReference>
<dbReference type="Pfam" id="PF25917">
    <property type="entry name" value="BSH_RND"/>
    <property type="match status" value="1"/>
</dbReference>
<evidence type="ECO:0000313" key="5">
    <source>
        <dbReference type="EMBL" id="GGG32407.1"/>
    </source>
</evidence>
<keyword evidence="2" id="KW-0732">Signal</keyword>
<sequence length="391" mass="43789">MDKRKIILSVLGVLLIVFAVFAANAIIDSKEQPKPTPKKTVKTVFVDTIQNSTVSINIPANGNLVAKRRVELYAEVQGVFRYSAKPFKPGQAYKRGQTLLKIDASEYEASVQSAKSDLYNQITAIMPDLRLDYPEIFEKWQEYLNNFDVNSSVSPLPEAANDKERYFINGRGINTAYYNIKNLEQRLVKYRITAAFDGVLTEALVTEGTLIRNGQKLGEFIDPDIYELQVSIAKEYADLLKIDEKVSLTNNSETKTYSGRVSRVNAKIDQATQTVNVFIEVKNSSLKEGMYLQANLDAKEEENAIEIDRSLVNDRNEIFAVNDSILKSIEVNPVYFSDKRVVIKGVPDGEVILTRQVSGAYNGMRVKIAGEESATSGNNDNPDKDTENIEE</sequence>
<accession>A0ABQ1WJ47</accession>
<comment type="caution">
    <text evidence="5">The sequence shown here is derived from an EMBL/GenBank/DDBJ whole genome shotgun (WGS) entry which is preliminary data.</text>
</comment>
<dbReference type="EMBL" id="BMIX01000002">
    <property type="protein sequence ID" value="GGG32407.1"/>
    <property type="molecule type" value="Genomic_DNA"/>
</dbReference>
<feature type="domain" description="Multidrug resistance protein MdtA-like barrel-sandwich hybrid" evidence="3">
    <location>
        <begin position="69"/>
        <end position="217"/>
    </location>
</feature>
<organism evidence="5 6">
    <name type="scientific">Christiangramia forsetii</name>
    <dbReference type="NCBI Taxonomy" id="411153"/>
    <lineage>
        <taxon>Bacteria</taxon>
        <taxon>Pseudomonadati</taxon>
        <taxon>Bacteroidota</taxon>
        <taxon>Flavobacteriia</taxon>
        <taxon>Flavobacteriales</taxon>
        <taxon>Flavobacteriaceae</taxon>
        <taxon>Christiangramia</taxon>
    </lineage>
</organism>
<evidence type="ECO:0000256" key="2">
    <source>
        <dbReference type="SAM" id="SignalP"/>
    </source>
</evidence>
<feature type="region of interest" description="Disordered" evidence="1">
    <location>
        <begin position="370"/>
        <end position="391"/>
    </location>
</feature>
<dbReference type="Gene3D" id="1.10.287.470">
    <property type="entry name" value="Helix hairpin bin"/>
    <property type="match status" value="1"/>
</dbReference>
<dbReference type="InterPro" id="IPR058625">
    <property type="entry name" value="MdtA-like_BSH"/>
</dbReference>
<feature type="domain" description="CusB-like beta-barrel" evidence="4">
    <location>
        <begin position="228"/>
        <end position="299"/>
    </location>
</feature>
<dbReference type="PANTHER" id="PTHR30469:SF15">
    <property type="entry name" value="HLYD FAMILY OF SECRETION PROTEINS"/>
    <property type="match status" value="1"/>
</dbReference>
<feature type="compositionally biased region" description="Basic and acidic residues" evidence="1">
    <location>
        <begin position="381"/>
        <end position="391"/>
    </location>
</feature>
<dbReference type="Gene3D" id="2.40.50.100">
    <property type="match status" value="1"/>
</dbReference>
<evidence type="ECO:0000313" key="6">
    <source>
        <dbReference type="Proteomes" id="UP000605733"/>
    </source>
</evidence>
<feature type="chain" id="PRO_5046027911" evidence="2">
    <location>
        <begin position="23"/>
        <end position="391"/>
    </location>
</feature>
<name>A0ABQ1WJ47_9FLAO</name>
<dbReference type="Pfam" id="PF25954">
    <property type="entry name" value="Beta-barrel_RND_2"/>
    <property type="match status" value="1"/>
</dbReference>
<dbReference type="InterPro" id="IPR058792">
    <property type="entry name" value="Beta-barrel_RND_2"/>
</dbReference>
<dbReference type="PANTHER" id="PTHR30469">
    <property type="entry name" value="MULTIDRUG RESISTANCE PROTEIN MDTA"/>
    <property type="match status" value="1"/>
</dbReference>
<evidence type="ECO:0000256" key="1">
    <source>
        <dbReference type="SAM" id="MobiDB-lite"/>
    </source>
</evidence>
<feature type="signal peptide" evidence="2">
    <location>
        <begin position="1"/>
        <end position="22"/>
    </location>
</feature>
<proteinExistence type="predicted"/>
<protein>
    <submittedName>
        <fullName evidence="5">Uncharacterized protein</fullName>
    </submittedName>
</protein>
<keyword evidence="6" id="KW-1185">Reference proteome</keyword>
<dbReference type="Gene3D" id="2.40.30.170">
    <property type="match status" value="1"/>
</dbReference>
<gene>
    <name evidence="5" type="ORF">GCM10011532_14900</name>
</gene>
<dbReference type="Proteomes" id="UP000605733">
    <property type="component" value="Unassembled WGS sequence"/>
</dbReference>
<evidence type="ECO:0000259" key="3">
    <source>
        <dbReference type="Pfam" id="PF25917"/>
    </source>
</evidence>
<reference evidence="6" key="1">
    <citation type="journal article" date="2019" name="Int. J. Syst. Evol. Microbiol.">
        <title>The Global Catalogue of Microorganisms (GCM) 10K type strain sequencing project: providing services to taxonomists for standard genome sequencing and annotation.</title>
        <authorList>
            <consortium name="The Broad Institute Genomics Platform"/>
            <consortium name="The Broad Institute Genome Sequencing Center for Infectious Disease"/>
            <person name="Wu L."/>
            <person name="Ma J."/>
        </authorList>
    </citation>
    <scope>NUCLEOTIDE SEQUENCE [LARGE SCALE GENOMIC DNA]</scope>
    <source>
        <strain evidence="6">CGMCC 1.15422</strain>
    </source>
</reference>